<reference evidence="11 12" key="1">
    <citation type="submission" date="2014-02" db="EMBL/GenBank/DDBJ databases">
        <title>Transposable element dynamics among asymbiotic and ectomycorrhizal Amanita fungi.</title>
        <authorList>
            <consortium name="DOE Joint Genome Institute"/>
            <person name="Hess J."/>
            <person name="Skrede I."/>
            <person name="Wolfe B."/>
            <person name="LaButti K."/>
            <person name="Ohm R.A."/>
            <person name="Grigoriev I.V."/>
            <person name="Pringle A."/>
        </authorList>
    </citation>
    <scope>NUCLEOTIDE SEQUENCE [LARGE SCALE GENOMIC DNA]</scope>
    <source>
        <strain evidence="11 12">SKay4041</strain>
    </source>
</reference>
<evidence type="ECO:0000256" key="8">
    <source>
        <dbReference type="SAM" id="MobiDB-lite"/>
    </source>
</evidence>
<evidence type="ECO:0000256" key="7">
    <source>
        <dbReference type="RuleBase" id="RU365071"/>
    </source>
</evidence>
<evidence type="ECO:0000259" key="10">
    <source>
        <dbReference type="Pfam" id="PF15412"/>
    </source>
</evidence>
<feature type="compositionally biased region" description="Acidic residues" evidence="8">
    <location>
        <begin position="119"/>
        <end position="134"/>
    </location>
</feature>
<keyword evidence="4 7" id="KW-0233">DNA recombination</keyword>
<dbReference type="PANTHER" id="PTHR16140:SF0">
    <property type="entry name" value="NON-STRUCTURAL MAINTENANCE OF CHROMOSOMES ELEMENT 4"/>
    <property type="match status" value="1"/>
</dbReference>
<sequence length="318" mass="36268">MPDKEAAPLVYDPDQDPEEKRQVRKDYRSLARIIDEHQAALNDHTAEELARHIYHADELFTKVRGPQEATLDSALLLKASSMGAQKARAMKSGSGAFEVDEFVSKLISFMGGHRSLDDQPPEDSDAEQDGEAPLEWERIGRKALAKSYRAPALSFMLGPLLIEQKKRVVNKRAKLEKNQEDEKKPQEIKEEDISRSQNETTKNVLEHILENEEGPINIFKLIINPNDFAQSVENLFYLSFLIRDGKVAFEITSDGEPVVYMCEQPSDQDYASGLKKQQMVMEFDMDTWRRAIEVFNITESRIPKRPPAETRLGGQWYG</sequence>
<dbReference type="EMBL" id="KZ301995">
    <property type="protein sequence ID" value="PFH50906.1"/>
    <property type="molecule type" value="Genomic_DNA"/>
</dbReference>
<feature type="region of interest" description="Disordered" evidence="8">
    <location>
        <begin position="173"/>
        <end position="199"/>
    </location>
</feature>
<comment type="subcellular location">
    <subcellularLocation>
        <location evidence="1 7">Nucleus</location>
    </subcellularLocation>
</comment>
<dbReference type="GO" id="GO:0006281">
    <property type="term" value="P:DNA repair"/>
    <property type="evidence" value="ECO:0007669"/>
    <property type="project" value="UniProtKB-UniRule"/>
</dbReference>
<comment type="function">
    <text evidence="7">Component of the SMC5-SMC6 complex, that promotes sister chromatid alignment after DNA damage and facilitates double-stranded DNA breaks (DSBs) repair via homologous recombination between sister chromatids.</text>
</comment>
<protein>
    <recommendedName>
        <fullName evidence="7">Non-structural maintenance of chromosomes element 4</fullName>
    </recommendedName>
</protein>
<keyword evidence="5 7" id="KW-0234">DNA repair</keyword>
<evidence type="ECO:0000256" key="4">
    <source>
        <dbReference type="ARBA" id="ARBA00023172"/>
    </source>
</evidence>
<dbReference type="PANTHER" id="PTHR16140">
    <property type="entry name" value="NON-STRUCTURAL MAINTENANCE OF CHROMOSOMES ELEMENT 4"/>
    <property type="match status" value="1"/>
</dbReference>
<dbReference type="InterPro" id="IPR029225">
    <property type="entry name" value="Nse4_Nse3-bd"/>
</dbReference>
<dbReference type="InterPro" id="IPR027786">
    <property type="entry name" value="Nse4/EID"/>
</dbReference>
<dbReference type="GO" id="GO:0030915">
    <property type="term" value="C:Smc5-Smc6 complex"/>
    <property type="evidence" value="ECO:0007669"/>
    <property type="project" value="UniProtKB-UniRule"/>
</dbReference>
<feature type="region of interest" description="Disordered" evidence="8">
    <location>
        <begin position="1"/>
        <end position="22"/>
    </location>
</feature>
<feature type="domain" description="Non-structural maintenance of chromosome element 4 C-terminal" evidence="9">
    <location>
        <begin position="215"/>
        <end position="301"/>
    </location>
</feature>
<evidence type="ECO:0000313" key="12">
    <source>
        <dbReference type="Proteomes" id="UP000242287"/>
    </source>
</evidence>
<feature type="compositionally biased region" description="Basic and acidic residues" evidence="8">
    <location>
        <begin position="173"/>
        <end position="194"/>
    </location>
</feature>
<dbReference type="InterPro" id="IPR014854">
    <property type="entry name" value="Nse4_C"/>
</dbReference>
<keyword evidence="12" id="KW-1185">Reference proteome</keyword>
<dbReference type="Pfam" id="PF08743">
    <property type="entry name" value="Nse4_C"/>
    <property type="match status" value="1"/>
</dbReference>
<evidence type="ECO:0000256" key="3">
    <source>
        <dbReference type="ARBA" id="ARBA00022763"/>
    </source>
</evidence>
<accession>A0A2A9NT03</accession>
<dbReference type="Pfam" id="PF15412">
    <property type="entry name" value="Nse4-Nse3_bdg"/>
    <property type="match status" value="1"/>
</dbReference>
<comment type="subunit">
    <text evidence="7">Component of the SMC5-SMC6 complex.</text>
</comment>
<evidence type="ECO:0000256" key="6">
    <source>
        <dbReference type="ARBA" id="ARBA00023242"/>
    </source>
</evidence>
<dbReference type="STRING" id="703135.A0A2A9NT03"/>
<keyword evidence="3 7" id="KW-0227">DNA damage</keyword>
<dbReference type="OrthoDB" id="361242at2759"/>
<name>A0A2A9NT03_9AGAR</name>
<evidence type="ECO:0000313" key="11">
    <source>
        <dbReference type="EMBL" id="PFH50906.1"/>
    </source>
</evidence>
<proteinExistence type="inferred from homology"/>
<dbReference type="AlphaFoldDB" id="A0A2A9NT03"/>
<dbReference type="Proteomes" id="UP000242287">
    <property type="component" value="Unassembled WGS sequence"/>
</dbReference>
<feature type="region of interest" description="Disordered" evidence="8">
    <location>
        <begin position="113"/>
        <end position="134"/>
    </location>
</feature>
<comment type="similarity">
    <text evidence="2 7">Belongs to the NSE4 family.</text>
</comment>
<dbReference type="GO" id="GO:0005634">
    <property type="term" value="C:nucleus"/>
    <property type="evidence" value="ECO:0007669"/>
    <property type="project" value="UniProtKB-SubCell"/>
</dbReference>
<evidence type="ECO:0000256" key="5">
    <source>
        <dbReference type="ARBA" id="ARBA00023204"/>
    </source>
</evidence>
<gene>
    <name evidence="11" type="ORF">AMATHDRAFT_143981</name>
</gene>
<evidence type="ECO:0000256" key="1">
    <source>
        <dbReference type="ARBA" id="ARBA00004123"/>
    </source>
</evidence>
<feature type="domain" description="Nse4/EID protein Nse3/MAGE-binding" evidence="10">
    <location>
        <begin position="72"/>
        <end position="126"/>
    </location>
</feature>
<keyword evidence="6 7" id="KW-0539">Nucleus</keyword>
<evidence type="ECO:0000259" key="9">
    <source>
        <dbReference type="Pfam" id="PF08743"/>
    </source>
</evidence>
<dbReference type="GO" id="GO:0006310">
    <property type="term" value="P:DNA recombination"/>
    <property type="evidence" value="ECO:0007669"/>
    <property type="project" value="UniProtKB-UniRule"/>
</dbReference>
<evidence type="ECO:0000256" key="2">
    <source>
        <dbReference type="ARBA" id="ARBA00008997"/>
    </source>
</evidence>
<organism evidence="11 12">
    <name type="scientific">Amanita thiersii Skay4041</name>
    <dbReference type="NCBI Taxonomy" id="703135"/>
    <lineage>
        <taxon>Eukaryota</taxon>
        <taxon>Fungi</taxon>
        <taxon>Dikarya</taxon>
        <taxon>Basidiomycota</taxon>
        <taxon>Agaricomycotina</taxon>
        <taxon>Agaricomycetes</taxon>
        <taxon>Agaricomycetidae</taxon>
        <taxon>Agaricales</taxon>
        <taxon>Pluteineae</taxon>
        <taxon>Amanitaceae</taxon>
        <taxon>Amanita</taxon>
    </lineage>
</organism>